<proteinExistence type="inferred from homology"/>
<evidence type="ECO:0000259" key="10">
    <source>
        <dbReference type="Pfam" id="PF04290"/>
    </source>
</evidence>
<evidence type="ECO:0000256" key="9">
    <source>
        <dbReference type="RuleBase" id="RU369079"/>
    </source>
</evidence>
<keyword evidence="6 9" id="KW-1133">Transmembrane helix</keyword>
<evidence type="ECO:0000313" key="12">
    <source>
        <dbReference type="Proteomes" id="UP001315686"/>
    </source>
</evidence>
<keyword evidence="2 9" id="KW-0813">Transport</keyword>
<evidence type="ECO:0000313" key="11">
    <source>
        <dbReference type="EMBL" id="MBT0957232.1"/>
    </source>
</evidence>
<dbReference type="InterPro" id="IPR055348">
    <property type="entry name" value="DctQ"/>
</dbReference>
<gene>
    <name evidence="11" type="ORF">IV417_07540</name>
</gene>
<protein>
    <recommendedName>
        <fullName evidence="9">TRAP transporter small permease protein</fullName>
    </recommendedName>
</protein>
<comment type="subcellular location">
    <subcellularLocation>
        <location evidence="1 9">Cell inner membrane</location>
        <topology evidence="1 9">Multi-pass membrane protein</topology>
    </subcellularLocation>
</comment>
<feature type="transmembrane region" description="Helical" evidence="9">
    <location>
        <begin position="12"/>
        <end position="36"/>
    </location>
</feature>
<comment type="function">
    <text evidence="9">Part of the tripartite ATP-independent periplasmic (TRAP) transport system.</text>
</comment>
<keyword evidence="12" id="KW-1185">Reference proteome</keyword>
<evidence type="ECO:0000256" key="2">
    <source>
        <dbReference type="ARBA" id="ARBA00022448"/>
    </source>
</evidence>
<comment type="caution">
    <text evidence="11">The sequence shown here is derived from an EMBL/GenBank/DDBJ whole genome shotgun (WGS) entry which is preliminary data.</text>
</comment>
<evidence type="ECO:0000256" key="8">
    <source>
        <dbReference type="ARBA" id="ARBA00038436"/>
    </source>
</evidence>
<keyword evidence="3" id="KW-1003">Cell membrane</keyword>
<dbReference type="PANTHER" id="PTHR35011:SF10">
    <property type="entry name" value="TRAP TRANSPORTER SMALL PERMEASE PROTEIN"/>
    <property type="match status" value="1"/>
</dbReference>
<evidence type="ECO:0000256" key="3">
    <source>
        <dbReference type="ARBA" id="ARBA00022475"/>
    </source>
</evidence>
<accession>A0AAP2CMQ0</accession>
<sequence>MKFSILIQTSRLIHVLSSLWILILALVILVDVFGRILFLSPLPGTKEILQSSVIAVAFLQIPLAVFSNSMLRTTLLTDALPATAQRVLRSAGALLGLLLFGAIAYAAYPEAVEAFQIGEYEGEGSLRIYTWPVRFLIVVTAAFSAVAYVVMMIADWRGDLDDANALTTH</sequence>
<dbReference type="RefSeq" id="WP_327793408.1">
    <property type="nucleotide sequence ID" value="NZ_JADQAZ010000001.1"/>
</dbReference>
<organism evidence="11 12">
    <name type="scientific">Harenicola maris</name>
    <dbReference type="NCBI Taxonomy" id="2841044"/>
    <lineage>
        <taxon>Bacteria</taxon>
        <taxon>Pseudomonadati</taxon>
        <taxon>Pseudomonadota</taxon>
        <taxon>Alphaproteobacteria</taxon>
        <taxon>Rhodobacterales</taxon>
        <taxon>Paracoccaceae</taxon>
        <taxon>Harenicola</taxon>
    </lineage>
</organism>
<dbReference type="Pfam" id="PF04290">
    <property type="entry name" value="DctQ"/>
    <property type="match status" value="1"/>
</dbReference>
<feature type="transmembrane region" description="Helical" evidence="9">
    <location>
        <begin position="128"/>
        <end position="150"/>
    </location>
</feature>
<dbReference type="InterPro" id="IPR007387">
    <property type="entry name" value="TRAP_DctQ"/>
</dbReference>
<evidence type="ECO:0000256" key="7">
    <source>
        <dbReference type="ARBA" id="ARBA00023136"/>
    </source>
</evidence>
<dbReference type="GO" id="GO:0022857">
    <property type="term" value="F:transmembrane transporter activity"/>
    <property type="evidence" value="ECO:0007669"/>
    <property type="project" value="UniProtKB-UniRule"/>
</dbReference>
<reference evidence="11 12" key="1">
    <citation type="journal article" date="2021" name="Arch. Microbiol.">
        <title>Harenicola maris gen. nov., sp. nov. isolated from the Sea of Japan shallow sediments.</title>
        <authorList>
            <person name="Romanenko L.A."/>
            <person name="Kurilenko V.V."/>
            <person name="Chernysheva N.Y."/>
            <person name="Tekutyeva L.A."/>
            <person name="Velansky P.V."/>
            <person name="Svetashev V.I."/>
            <person name="Isaeva M.P."/>
        </authorList>
    </citation>
    <scope>NUCLEOTIDE SEQUENCE [LARGE SCALE GENOMIC DNA]</scope>
    <source>
        <strain evidence="11 12">KMM 3653</strain>
    </source>
</reference>
<dbReference type="AlphaFoldDB" id="A0AAP2CMQ0"/>
<dbReference type="EMBL" id="JADQAZ010000001">
    <property type="protein sequence ID" value="MBT0957232.1"/>
    <property type="molecule type" value="Genomic_DNA"/>
</dbReference>
<keyword evidence="5 9" id="KW-0812">Transmembrane</keyword>
<evidence type="ECO:0000256" key="6">
    <source>
        <dbReference type="ARBA" id="ARBA00022989"/>
    </source>
</evidence>
<comment type="subunit">
    <text evidence="9">The complex comprises the extracytoplasmic solute receptor protein and the two transmembrane proteins.</text>
</comment>
<evidence type="ECO:0000256" key="4">
    <source>
        <dbReference type="ARBA" id="ARBA00022519"/>
    </source>
</evidence>
<comment type="similarity">
    <text evidence="8 9">Belongs to the TRAP transporter small permease family.</text>
</comment>
<feature type="transmembrane region" description="Helical" evidence="9">
    <location>
        <begin position="87"/>
        <end position="108"/>
    </location>
</feature>
<dbReference type="PANTHER" id="PTHR35011">
    <property type="entry name" value="2,3-DIKETO-L-GULONATE TRAP TRANSPORTER SMALL PERMEASE PROTEIN YIAM"/>
    <property type="match status" value="1"/>
</dbReference>
<dbReference type="GO" id="GO:0015740">
    <property type="term" value="P:C4-dicarboxylate transport"/>
    <property type="evidence" value="ECO:0007669"/>
    <property type="project" value="TreeGrafter"/>
</dbReference>
<evidence type="ECO:0000256" key="1">
    <source>
        <dbReference type="ARBA" id="ARBA00004429"/>
    </source>
</evidence>
<feature type="domain" description="Tripartite ATP-independent periplasmic transporters DctQ component" evidence="10">
    <location>
        <begin position="24"/>
        <end position="157"/>
    </location>
</feature>
<feature type="transmembrane region" description="Helical" evidence="9">
    <location>
        <begin position="48"/>
        <end position="66"/>
    </location>
</feature>
<dbReference type="Proteomes" id="UP001315686">
    <property type="component" value="Unassembled WGS sequence"/>
</dbReference>
<evidence type="ECO:0000256" key="5">
    <source>
        <dbReference type="ARBA" id="ARBA00022692"/>
    </source>
</evidence>
<keyword evidence="4 9" id="KW-0997">Cell inner membrane</keyword>
<name>A0AAP2CMQ0_9RHOB</name>
<dbReference type="GO" id="GO:0005886">
    <property type="term" value="C:plasma membrane"/>
    <property type="evidence" value="ECO:0007669"/>
    <property type="project" value="UniProtKB-SubCell"/>
</dbReference>
<keyword evidence="7 9" id="KW-0472">Membrane</keyword>